<keyword evidence="1" id="KW-0540">Nuclease</keyword>
<keyword evidence="1" id="KW-0255">Endonuclease</keyword>
<keyword evidence="1" id="KW-0378">Hydrolase</keyword>
<accession>A0ACC3TC31</accession>
<keyword evidence="2" id="KW-1185">Reference proteome</keyword>
<evidence type="ECO:0000313" key="2">
    <source>
        <dbReference type="Proteomes" id="UP001489719"/>
    </source>
</evidence>
<evidence type="ECO:0000313" key="1">
    <source>
        <dbReference type="EMBL" id="KAK9318733.1"/>
    </source>
</evidence>
<organism evidence="1 2">
    <name type="scientific">Lipomyces orientalis</name>
    <dbReference type="NCBI Taxonomy" id="1233043"/>
    <lineage>
        <taxon>Eukaryota</taxon>
        <taxon>Fungi</taxon>
        <taxon>Dikarya</taxon>
        <taxon>Ascomycota</taxon>
        <taxon>Saccharomycotina</taxon>
        <taxon>Lipomycetes</taxon>
        <taxon>Lipomycetales</taxon>
        <taxon>Lipomycetaceae</taxon>
        <taxon>Lipomyces</taxon>
    </lineage>
</organism>
<reference evidence="2" key="1">
    <citation type="journal article" date="2024" name="Front. Bioeng. Biotechnol.">
        <title>Genome-scale model development and genomic sequencing of the oleaginous clade Lipomyces.</title>
        <authorList>
            <person name="Czajka J.J."/>
            <person name="Han Y."/>
            <person name="Kim J."/>
            <person name="Mondo S.J."/>
            <person name="Hofstad B.A."/>
            <person name="Robles A."/>
            <person name="Haridas S."/>
            <person name="Riley R."/>
            <person name="LaButti K."/>
            <person name="Pangilinan J."/>
            <person name="Andreopoulos W."/>
            <person name="Lipzen A."/>
            <person name="Yan J."/>
            <person name="Wang M."/>
            <person name="Ng V."/>
            <person name="Grigoriev I.V."/>
            <person name="Spatafora J.W."/>
            <person name="Magnuson J.K."/>
            <person name="Baker S.E."/>
            <person name="Pomraning K.R."/>
        </authorList>
    </citation>
    <scope>NUCLEOTIDE SEQUENCE [LARGE SCALE GENOMIC DNA]</scope>
    <source>
        <strain evidence="2">CBS 10300</strain>
    </source>
</reference>
<gene>
    <name evidence="1" type="ORF">V1517DRAFT_342409</name>
</gene>
<name>A0ACC3TC31_9ASCO</name>
<sequence>MAPNRSLGRDVHFYDISRPDKALGGLVLTPSFTERTFFFALGILIISASPYDVYLRGAIVPLQPTDQPLRPGKYDIKPTSPDGRIFITNELCITRVLSHTVSGRDETFRRCVRERDGKCVITGVVNPKRRVDRDDWSSYHAAHIFPLSSEEWFIANRFSRWITNREGDHDTGINSCQNGLLMLSTIHEQFDNFSISINPDDGHRIVTFLDDLFNVGGRQLDPVCRDPNNEKSVRDELLRWHFRQAVLANMRGAGEPIFETDFPPGSDMVGEILSGPEAAKRMAAELNSRFNGLSL</sequence>
<dbReference type="Proteomes" id="UP001489719">
    <property type="component" value="Unassembled WGS sequence"/>
</dbReference>
<comment type="caution">
    <text evidence="1">The sequence shown here is derived from an EMBL/GenBank/DDBJ whole genome shotgun (WGS) entry which is preliminary data.</text>
</comment>
<proteinExistence type="predicted"/>
<dbReference type="EMBL" id="MU970346">
    <property type="protein sequence ID" value="KAK9318733.1"/>
    <property type="molecule type" value="Genomic_DNA"/>
</dbReference>
<protein>
    <submittedName>
        <fullName evidence="1">HNH endonuclease-domain-containing protein</fullName>
    </submittedName>
</protein>